<reference evidence="1 2" key="1">
    <citation type="journal article" date="2014" name="Nature">
        <title>An environmental bacterial taxon with a large and distinct metabolic repertoire.</title>
        <authorList>
            <person name="Wilson M.C."/>
            <person name="Mori T."/>
            <person name="Ruckert C."/>
            <person name="Uria A.R."/>
            <person name="Helf M.J."/>
            <person name="Takada K."/>
            <person name="Gernert C."/>
            <person name="Steffens U.A."/>
            <person name="Heycke N."/>
            <person name="Schmitt S."/>
            <person name="Rinke C."/>
            <person name="Helfrich E.J."/>
            <person name="Brachmann A.O."/>
            <person name="Gurgui C."/>
            <person name="Wakimoto T."/>
            <person name="Kracht M."/>
            <person name="Crusemann M."/>
            <person name="Hentschel U."/>
            <person name="Abe I."/>
            <person name="Matsunaga S."/>
            <person name="Kalinowski J."/>
            <person name="Takeyama H."/>
            <person name="Piel J."/>
        </authorList>
    </citation>
    <scope>NUCLEOTIDE SEQUENCE [LARGE SCALE GENOMIC DNA]</scope>
    <source>
        <strain evidence="2">TSY1</strain>
    </source>
</reference>
<accession>W4LKE9</accession>
<evidence type="ECO:0000313" key="2">
    <source>
        <dbReference type="Proteomes" id="UP000019141"/>
    </source>
</evidence>
<sequence>MSVHSFCLKASHGVAGKISGLKIAILATAASGLLAVSAIAQPGQVPVITWNELTLDTVRIERVGTPFAARLYAMVNIAM</sequence>
<proteinExistence type="predicted"/>
<protein>
    <submittedName>
        <fullName evidence="1">Uncharacterized protein</fullName>
    </submittedName>
</protein>
<comment type="caution">
    <text evidence="1">The sequence shown here is derived from an EMBL/GenBank/DDBJ whole genome shotgun (WGS) entry which is preliminary data.</text>
</comment>
<evidence type="ECO:0000313" key="1">
    <source>
        <dbReference type="EMBL" id="ETW98379.1"/>
    </source>
</evidence>
<name>W4LKE9_ENTF1</name>
<dbReference type="EMBL" id="AZHW01000561">
    <property type="protein sequence ID" value="ETW98379.1"/>
    <property type="molecule type" value="Genomic_DNA"/>
</dbReference>
<dbReference type="HOGENOM" id="CLU_2599464_0_0_7"/>
<dbReference type="AlphaFoldDB" id="W4LKE9"/>
<dbReference type="Proteomes" id="UP000019141">
    <property type="component" value="Unassembled WGS sequence"/>
</dbReference>
<organism evidence="1 2">
    <name type="scientific">Entotheonella factor</name>
    <dbReference type="NCBI Taxonomy" id="1429438"/>
    <lineage>
        <taxon>Bacteria</taxon>
        <taxon>Pseudomonadati</taxon>
        <taxon>Nitrospinota/Tectimicrobiota group</taxon>
        <taxon>Candidatus Tectimicrobiota</taxon>
        <taxon>Candidatus Entotheonellia</taxon>
        <taxon>Candidatus Entotheonellales</taxon>
        <taxon>Candidatus Entotheonellaceae</taxon>
        <taxon>Candidatus Entotheonella</taxon>
    </lineage>
</organism>
<keyword evidence="2" id="KW-1185">Reference proteome</keyword>
<gene>
    <name evidence="1" type="ORF">ETSY1_19010</name>
</gene>